<keyword evidence="1" id="KW-0732">Signal</keyword>
<proteinExistence type="predicted"/>
<keyword evidence="5" id="KW-1185">Reference proteome</keyword>
<dbReference type="AlphaFoldDB" id="A0A517NG92"/>
<evidence type="ECO:0000256" key="2">
    <source>
        <dbReference type="SAM" id="MobiDB-lite"/>
    </source>
</evidence>
<dbReference type="Gene3D" id="2.130.10.130">
    <property type="entry name" value="Integrin alpha, N-terminal"/>
    <property type="match status" value="1"/>
</dbReference>
<evidence type="ECO:0000259" key="3">
    <source>
        <dbReference type="Pfam" id="PF07593"/>
    </source>
</evidence>
<name>A0A517NG92_9BACT</name>
<dbReference type="InterPro" id="IPR011519">
    <property type="entry name" value="UnbV_ASPIC"/>
</dbReference>
<reference evidence="4 5" key="1">
    <citation type="submission" date="2019-02" db="EMBL/GenBank/DDBJ databases">
        <title>Deep-cultivation of Planctomycetes and their phenomic and genomic characterization uncovers novel biology.</title>
        <authorList>
            <person name="Wiegand S."/>
            <person name="Jogler M."/>
            <person name="Boedeker C."/>
            <person name="Pinto D."/>
            <person name="Vollmers J."/>
            <person name="Rivas-Marin E."/>
            <person name="Kohn T."/>
            <person name="Peeters S.H."/>
            <person name="Heuer A."/>
            <person name="Rast P."/>
            <person name="Oberbeckmann S."/>
            <person name="Bunk B."/>
            <person name="Jeske O."/>
            <person name="Meyerdierks A."/>
            <person name="Storesund J.E."/>
            <person name="Kallscheuer N."/>
            <person name="Luecker S."/>
            <person name="Lage O.M."/>
            <person name="Pohl T."/>
            <person name="Merkel B.J."/>
            <person name="Hornburger P."/>
            <person name="Mueller R.-W."/>
            <person name="Bruemmer F."/>
            <person name="Labrenz M."/>
            <person name="Spormann A.M."/>
            <person name="Op den Camp H."/>
            <person name="Overmann J."/>
            <person name="Amann R."/>
            <person name="Jetten M.S.M."/>
            <person name="Mascher T."/>
            <person name="Medema M.H."/>
            <person name="Devos D.P."/>
            <person name="Kaster A.-K."/>
            <person name="Ovreas L."/>
            <person name="Rohde M."/>
            <person name="Galperin M.Y."/>
            <person name="Jogler C."/>
        </authorList>
    </citation>
    <scope>NUCLEOTIDE SEQUENCE [LARGE SCALE GENOMIC DNA]</scope>
    <source>
        <strain evidence="4 5">K22_7</strain>
    </source>
</reference>
<dbReference type="Proteomes" id="UP000318538">
    <property type="component" value="Chromosome"/>
</dbReference>
<evidence type="ECO:0000313" key="5">
    <source>
        <dbReference type="Proteomes" id="UP000318538"/>
    </source>
</evidence>
<gene>
    <name evidence="4" type="ORF">K227x_45620</name>
</gene>
<protein>
    <submittedName>
        <fullName evidence="4">FG-GAP repeat protein</fullName>
    </submittedName>
</protein>
<dbReference type="Gene3D" id="1.25.40.10">
    <property type="entry name" value="Tetratricopeptide repeat domain"/>
    <property type="match status" value="2"/>
</dbReference>
<dbReference type="Pfam" id="PF13517">
    <property type="entry name" value="FG-GAP_3"/>
    <property type="match status" value="2"/>
</dbReference>
<dbReference type="KEGG" id="rlc:K227x_45620"/>
<feature type="domain" description="ASPIC/UnbV" evidence="3">
    <location>
        <begin position="1002"/>
        <end position="1071"/>
    </location>
</feature>
<evidence type="ECO:0000256" key="1">
    <source>
        <dbReference type="ARBA" id="ARBA00022729"/>
    </source>
</evidence>
<organism evidence="4 5">
    <name type="scientific">Rubripirellula lacrimiformis</name>
    <dbReference type="NCBI Taxonomy" id="1930273"/>
    <lineage>
        <taxon>Bacteria</taxon>
        <taxon>Pseudomonadati</taxon>
        <taxon>Planctomycetota</taxon>
        <taxon>Planctomycetia</taxon>
        <taxon>Pirellulales</taxon>
        <taxon>Pirellulaceae</taxon>
        <taxon>Rubripirellula</taxon>
    </lineage>
</organism>
<dbReference type="SUPFAM" id="SSF69318">
    <property type="entry name" value="Integrin alpha N-terminal domain"/>
    <property type="match status" value="1"/>
</dbReference>
<dbReference type="InterPro" id="IPR013517">
    <property type="entry name" value="FG-GAP"/>
</dbReference>
<dbReference type="InterPro" id="IPR027039">
    <property type="entry name" value="Crtac1"/>
</dbReference>
<sequence>MDGDPVIGDPVIDAPTIDAPTIDVPIPGCPTTVSPSIAVAAGRIVAAACCLLMVCGLVVGCGGSPDPSGSVPQVPERPLRKMVSLTKRGLTQQAWEWAPQVLEIHGDDPDVIASVAQLAYKLEKTNETADLLARACQVESYVRPDRIEQATVALIGVGRLYEAMDLLEIAIEQHPEQVKTRRLLFDLVMGTEDRVRGAEHGRVLVRARQFDMELLTTLSNTERRSMDPDVLTKMTDRNEGDRRPLLGTAKVKFDEGDYATSRDLLRQIIETHPDYLPAQVLLGRCLAASDLPDELKRWAEQVPSGSEAYPGYWIAIGDWARSRGQWEEAARCYWEATGLDPDVLEAWSKLGTMLAELRTSDGAPITKLDPDLIDQVQARSTRLSKFNQLKNRFERTGKISREIVLDIVNVLLELGRPWEAEAWASVAMSLPENDAVPLESTRTKIIQQLDRQTPWQTVDANPELQLDLTRFSLPSIAKSGGGMNKSRLAQTPPKADSGQPGSRSLDPSPTEPEPGTDPMLQAWRLENLADAAGVQFFGRTSDQLDQPGIMLYQTLGCGGGTIDFDLDGWPDLYLMAAGGKPPSFDSAANELLRNLDGQFASVTSASATGDRGFGQGVAVGDINEDGFPDLLLLNYGPNTLLINNGDGTFADQSQAWGIRLDADAMITWSTSAAIADVDGDGLSDAVVVNYCAGLEPTTDGCPLAGTDSVRSCTPVKFAAHRDWILQGKPQGTLVDRTDDWSMHPAVPGRGLGIVAGSLASGSPASGSPASGSPASGTGVSVFVANDMTNNHFWTWDQRGGDGGQPAMMESAMIRGVGTDGRSLALGSMGIATSDLDSDGDMDLYVTNFDKEYNTFHDQRSPGMWQDQTSPLGLVGVTMPVVGFGTEAVDLDLDGTPELVVTNGHVDVFSRGDERVQYEQPMQIFRRGSDNAYVSIADSIAGDYLQGQHVGRALWTIDADRDGRMDLVVTHQTEPVALLKNQCPSQRECLKIQLVGRGCQRDAIGATVTVSFIDQNAAASMVATQTSGDGYLCSNQRGLRFAVPAGLECSIDVQWPDGTKQTHSAISPNADLVVIQGDAHTFAVQ</sequence>
<dbReference type="Pfam" id="PF07593">
    <property type="entry name" value="UnbV_ASPIC"/>
    <property type="match status" value="1"/>
</dbReference>
<accession>A0A517NG92</accession>
<evidence type="ECO:0000313" key="4">
    <source>
        <dbReference type="EMBL" id="QDT06154.1"/>
    </source>
</evidence>
<feature type="region of interest" description="Disordered" evidence="2">
    <location>
        <begin position="477"/>
        <end position="518"/>
    </location>
</feature>
<dbReference type="PANTHER" id="PTHR16026:SF0">
    <property type="entry name" value="CARTILAGE ACIDIC PROTEIN 1"/>
    <property type="match status" value="1"/>
</dbReference>
<dbReference type="PANTHER" id="PTHR16026">
    <property type="entry name" value="CARTILAGE ACIDIC PROTEIN 1"/>
    <property type="match status" value="1"/>
</dbReference>
<dbReference type="EMBL" id="CP036525">
    <property type="protein sequence ID" value="QDT06154.1"/>
    <property type="molecule type" value="Genomic_DNA"/>
</dbReference>
<dbReference type="InterPro" id="IPR028994">
    <property type="entry name" value="Integrin_alpha_N"/>
</dbReference>
<dbReference type="InterPro" id="IPR011990">
    <property type="entry name" value="TPR-like_helical_dom_sf"/>
</dbReference>
<dbReference type="SUPFAM" id="SSF48452">
    <property type="entry name" value="TPR-like"/>
    <property type="match status" value="1"/>
</dbReference>